<dbReference type="EMBL" id="BOQL01000048">
    <property type="protein sequence ID" value="GIM74008.1"/>
    <property type="molecule type" value="Genomic_DNA"/>
</dbReference>
<dbReference type="RefSeq" id="WP_212991785.1">
    <property type="nucleotide sequence ID" value="NZ_BAABEA010000006.1"/>
</dbReference>
<dbReference type="InterPro" id="IPR011576">
    <property type="entry name" value="Pyridox_Oxase_N"/>
</dbReference>
<sequence length="310" mass="33527">MTTAGFHDGELDVQRRAGVLQDAARLSRMLEPAELSGGIAGFLAERTLLVITGRDATGRLWTSPLAGTAGFLEVRSGAELAVHAGVPAGDPLHGITAGQWLGTTSMDFALRRRVRINGTLAQATEDLLVLDVEQVYGNCPQYIQQRLLTPDTTGRSAPGDARRGAVLEPYDIEVIRSADTFFLGTAHPERGADAAHRGGPPGFVRVDERGLWWPDYPGNNLFNSLGNLAVSPEAALLFPDFTTGATLHLSGTARVEWGEAGRPGDDGHSGRIVRFEPERLVSARRLPMREVAHRPCPRNPTLTDRKEQSR</sequence>
<dbReference type="Pfam" id="PF01243">
    <property type="entry name" value="PNPOx_N"/>
    <property type="match status" value="1"/>
</dbReference>
<dbReference type="PANTHER" id="PTHR42815:SF2">
    <property type="entry name" value="FAD-BINDING, PUTATIVE (AFU_ORTHOLOGUE AFUA_6G07600)-RELATED"/>
    <property type="match status" value="1"/>
</dbReference>
<reference evidence="3" key="1">
    <citation type="submission" date="2021-03" db="EMBL/GenBank/DDBJ databases">
        <title>Whole genome shotgun sequence of Actinoplanes auranticolor NBRC 12245.</title>
        <authorList>
            <person name="Komaki H."/>
            <person name="Tamura T."/>
        </authorList>
    </citation>
    <scope>NUCLEOTIDE SEQUENCE</scope>
    <source>
        <strain evidence="3">NBRC 12245</strain>
    </source>
</reference>
<name>A0A919VYT7_9ACTN</name>
<dbReference type="PANTHER" id="PTHR42815">
    <property type="entry name" value="FAD-BINDING, PUTATIVE (AFU_ORTHOLOGUE AFUA_6G07600)-RELATED"/>
    <property type="match status" value="1"/>
</dbReference>
<evidence type="ECO:0000313" key="4">
    <source>
        <dbReference type="Proteomes" id="UP000681340"/>
    </source>
</evidence>
<dbReference type="InterPro" id="IPR012349">
    <property type="entry name" value="Split_barrel_FMN-bd"/>
</dbReference>
<proteinExistence type="predicted"/>
<gene>
    <name evidence="3" type="ORF">Aau02nite_58720</name>
</gene>
<dbReference type="Proteomes" id="UP000681340">
    <property type="component" value="Unassembled WGS sequence"/>
</dbReference>
<protein>
    <recommendedName>
        <fullName evidence="2">Pyridoxamine 5'-phosphate oxidase N-terminal domain-containing protein</fullName>
    </recommendedName>
</protein>
<dbReference type="SUPFAM" id="SSF50475">
    <property type="entry name" value="FMN-binding split barrel"/>
    <property type="match status" value="1"/>
</dbReference>
<feature type="region of interest" description="Disordered" evidence="1">
    <location>
        <begin position="291"/>
        <end position="310"/>
    </location>
</feature>
<feature type="domain" description="Pyridoxamine 5'-phosphate oxidase N-terminal" evidence="2">
    <location>
        <begin position="173"/>
        <end position="256"/>
    </location>
</feature>
<evidence type="ECO:0000256" key="1">
    <source>
        <dbReference type="SAM" id="MobiDB-lite"/>
    </source>
</evidence>
<dbReference type="AlphaFoldDB" id="A0A919VYT7"/>
<accession>A0A919VYT7</accession>
<comment type="caution">
    <text evidence="3">The sequence shown here is derived from an EMBL/GenBank/DDBJ whole genome shotgun (WGS) entry which is preliminary data.</text>
</comment>
<dbReference type="Gene3D" id="2.30.110.10">
    <property type="entry name" value="Electron Transport, Fmn-binding Protein, Chain A"/>
    <property type="match status" value="1"/>
</dbReference>
<evidence type="ECO:0000313" key="3">
    <source>
        <dbReference type="EMBL" id="GIM74008.1"/>
    </source>
</evidence>
<keyword evidence="4" id="KW-1185">Reference proteome</keyword>
<evidence type="ECO:0000259" key="2">
    <source>
        <dbReference type="Pfam" id="PF01243"/>
    </source>
</evidence>
<organism evidence="3 4">
    <name type="scientific">Actinoplanes auranticolor</name>
    <dbReference type="NCBI Taxonomy" id="47988"/>
    <lineage>
        <taxon>Bacteria</taxon>
        <taxon>Bacillati</taxon>
        <taxon>Actinomycetota</taxon>
        <taxon>Actinomycetes</taxon>
        <taxon>Micromonosporales</taxon>
        <taxon>Micromonosporaceae</taxon>
        <taxon>Actinoplanes</taxon>
    </lineage>
</organism>